<evidence type="ECO:0000256" key="9">
    <source>
        <dbReference type="ARBA" id="ARBA00023316"/>
    </source>
</evidence>
<keyword evidence="12" id="KW-0732">Signal</keyword>
<dbReference type="GO" id="GO:0000272">
    <property type="term" value="P:polysaccharide catabolic process"/>
    <property type="evidence" value="ECO:0007669"/>
    <property type="project" value="UniProtKB-KW"/>
</dbReference>
<feature type="compositionally biased region" description="Low complexity" evidence="11">
    <location>
        <begin position="295"/>
        <end position="320"/>
    </location>
</feature>
<name>A0A8T1WP54_9STRA</name>
<feature type="compositionally biased region" description="Low complexity" evidence="11">
    <location>
        <begin position="511"/>
        <end position="561"/>
    </location>
</feature>
<dbReference type="Proteomes" id="UP000693981">
    <property type="component" value="Unassembled WGS sequence"/>
</dbReference>
<keyword evidence="6" id="KW-0472">Membrane</keyword>
<evidence type="ECO:0000256" key="12">
    <source>
        <dbReference type="SAM" id="SignalP"/>
    </source>
</evidence>
<dbReference type="EMBL" id="JAGDFL010000193">
    <property type="protein sequence ID" value="KAG7395697.1"/>
    <property type="molecule type" value="Genomic_DNA"/>
</dbReference>
<organism evidence="13 14">
    <name type="scientific">Phytophthora boehmeriae</name>
    <dbReference type="NCBI Taxonomy" id="109152"/>
    <lineage>
        <taxon>Eukaryota</taxon>
        <taxon>Sar</taxon>
        <taxon>Stramenopiles</taxon>
        <taxon>Oomycota</taxon>
        <taxon>Peronosporomycetes</taxon>
        <taxon>Peronosporales</taxon>
        <taxon>Peronosporaceae</taxon>
        <taxon>Phytophthora</taxon>
    </lineage>
</organism>
<sequence>MRVSALLAALAIGTADAGPLSTGICYAPWHHTAVDNDVIGKDMAQIAQYFSSIRTFQAQFSSVNAIGAAAAAGLKIAVGVQLTDPALIDSEIQAVCDGYGANPGAVEAVYVGNENLQNKDFGTFSADQLIGYINRVKECVGSTPVGSVQRINEWLSAPGAPALTGASDLIGVNIYPFFTAGPQTAVEKLEAQWEQMTAKYDAGKIRMTETGWPSEGENNGDNAPSLQSMQQYLDDYVVWSKSVGQSYWFMMFDTTVSYTGANYEMHFGLFTSAGADKGVVIPTGDGATKSNSTVSQTQDQQQSTDAPTVTAAPPATTAPTSYTFGDKTAADALSIGTVAPGNPTPAPTNPPATDGFAQTGATPAPTTPGATPAPTTPEATPAPTTPNATPAPTTPIATPAPTAPTVEATPAPTAPSVTPAPTTPDTGATPAPTTPSVTPAPTAPSVTPAPTAPPADDTIQQSTPATPSTEVTPATPSIGTSKTGVSKTGVSKTGISQTRAAKTGVSKRGATKTGLTKTGTTKTGLTKTDATKTGLTKTGTTKAGVTKTGTTETDTGVSKTGITQTAPASKTISTEARSAQTTQSADATPGGKDYYDFGD</sequence>
<evidence type="ECO:0000256" key="1">
    <source>
        <dbReference type="ARBA" id="ARBA00000382"/>
    </source>
</evidence>
<dbReference type="AlphaFoldDB" id="A0A8T1WP54"/>
<feature type="compositionally biased region" description="Polar residues" evidence="11">
    <location>
        <begin position="562"/>
        <end position="586"/>
    </location>
</feature>
<evidence type="ECO:0000256" key="8">
    <source>
        <dbReference type="ARBA" id="ARBA00023277"/>
    </source>
</evidence>
<gene>
    <name evidence="13" type="ORF">PHYBOEH_003336</name>
</gene>
<comment type="subcellular location">
    <subcellularLocation>
        <location evidence="2">Cell membrane</location>
    </subcellularLocation>
</comment>
<keyword evidence="7" id="KW-0325">Glycoprotein</keyword>
<evidence type="ECO:0000256" key="7">
    <source>
        <dbReference type="ARBA" id="ARBA00023180"/>
    </source>
</evidence>
<reference evidence="13" key="1">
    <citation type="submission" date="2021-02" db="EMBL/GenBank/DDBJ databases">
        <authorList>
            <person name="Palmer J.M."/>
        </authorList>
    </citation>
    <scope>NUCLEOTIDE SEQUENCE</scope>
    <source>
        <strain evidence="13">SCRP23</strain>
    </source>
</reference>
<dbReference type="OrthoDB" id="77201at2759"/>
<keyword evidence="4" id="KW-1003">Cell membrane</keyword>
<comment type="caution">
    <text evidence="13">The sequence shown here is derived from an EMBL/GenBank/DDBJ whole genome shotgun (WGS) entry which is preliminary data.</text>
</comment>
<feature type="signal peptide" evidence="12">
    <location>
        <begin position="1"/>
        <end position="17"/>
    </location>
</feature>
<feature type="compositionally biased region" description="Polar residues" evidence="11">
    <location>
        <begin position="459"/>
        <end position="500"/>
    </location>
</feature>
<comment type="catalytic activity">
    <reaction evidence="1">
        <text>Hydrolysis of (1-&gt;3)-beta-D-glucosidic linkages in (1-&gt;3)-beta-D-glucans.</text>
        <dbReference type="EC" id="3.2.1.39"/>
    </reaction>
</comment>
<protein>
    <recommendedName>
        <fullName evidence="3">glucan endo-1,3-beta-D-glucosidase</fullName>
        <ecNumber evidence="3">3.2.1.39</ecNumber>
    </recommendedName>
</protein>
<keyword evidence="8" id="KW-0119">Carbohydrate metabolism</keyword>
<evidence type="ECO:0000256" key="10">
    <source>
        <dbReference type="ARBA" id="ARBA00023326"/>
    </source>
</evidence>
<dbReference type="GO" id="GO:0071555">
    <property type="term" value="P:cell wall organization"/>
    <property type="evidence" value="ECO:0007669"/>
    <property type="project" value="UniProtKB-KW"/>
</dbReference>
<feature type="compositionally biased region" description="Low complexity" evidence="11">
    <location>
        <begin position="359"/>
        <end position="458"/>
    </location>
</feature>
<evidence type="ECO:0000256" key="5">
    <source>
        <dbReference type="ARBA" id="ARBA00022801"/>
    </source>
</evidence>
<evidence type="ECO:0000313" key="14">
    <source>
        <dbReference type="Proteomes" id="UP000693981"/>
    </source>
</evidence>
<dbReference type="GO" id="GO:0005886">
    <property type="term" value="C:plasma membrane"/>
    <property type="evidence" value="ECO:0007669"/>
    <property type="project" value="UniProtKB-SubCell"/>
</dbReference>
<feature type="region of interest" description="Disordered" evidence="11">
    <location>
        <begin position="283"/>
        <end position="599"/>
    </location>
</feature>
<proteinExistence type="predicted"/>
<evidence type="ECO:0000256" key="3">
    <source>
        <dbReference type="ARBA" id="ARBA00012780"/>
    </source>
</evidence>
<evidence type="ECO:0000256" key="2">
    <source>
        <dbReference type="ARBA" id="ARBA00004236"/>
    </source>
</evidence>
<evidence type="ECO:0000313" key="13">
    <source>
        <dbReference type="EMBL" id="KAG7395697.1"/>
    </source>
</evidence>
<keyword evidence="9" id="KW-0961">Cell wall biogenesis/degradation</keyword>
<dbReference type="PANTHER" id="PTHR16631">
    <property type="entry name" value="GLUCAN 1,3-BETA-GLUCOSIDASE"/>
    <property type="match status" value="1"/>
</dbReference>
<dbReference type="InterPro" id="IPR050732">
    <property type="entry name" value="Beta-glucan_modifiers"/>
</dbReference>
<evidence type="ECO:0000256" key="4">
    <source>
        <dbReference type="ARBA" id="ARBA00022475"/>
    </source>
</evidence>
<evidence type="ECO:0000256" key="6">
    <source>
        <dbReference type="ARBA" id="ARBA00023136"/>
    </source>
</evidence>
<evidence type="ECO:0000256" key="11">
    <source>
        <dbReference type="SAM" id="MobiDB-lite"/>
    </source>
</evidence>
<dbReference type="EC" id="3.2.1.39" evidence="3"/>
<keyword evidence="10" id="KW-0624">Polysaccharide degradation</keyword>
<accession>A0A8T1WP54</accession>
<feature type="chain" id="PRO_5035840438" description="glucan endo-1,3-beta-D-glucosidase" evidence="12">
    <location>
        <begin position="18"/>
        <end position="599"/>
    </location>
</feature>
<keyword evidence="5" id="KW-0378">Hydrolase</keyword>
<dbReference type="GO" id="GO:0042973">
    <property type="term" value="F:glucan endo-1,3-beta-D-glucosidase activity"/>
    <property type="evidence" value="ECO:0007669"/>
    <property type="project" value="UniProtKB-EC"/>
</dbReference>
<keyword evidence="14" id="KW-1185">Reference proteome</keyword>
<dbReference type="PANTHER" id="PTHR16631:SF17">
    <property type="entry name" value="GLUCAN ENDO-1,3-BETA-GLUCOSIDASE BTGC"/>
    <property type="match status" value="1"/>
</dbReference>